<dbReference type="Pfam" id="PF01059">
    <property type="entry name" value="Oxidored_q5_N"/>
    <property type="match status" value="1"/>
</dbReference>
<sequence length="522" mass="58269">MENVFFPVLSAMVFTPLLGALLLVFVDRENRPLQRWVALVTMAVVFGFALIVYGGFDPARAGMQFEEWTPWIPALGISYHLGVDGISLLLVMLTAFLGPICVLACWRDIRDRVKEFLVCLLLLQTGMLGVFLALDLVLFYLFWEVMLIPMALLILVWGHPARRVYAAVKFFLYTMAGSVFMLVGILVLYFHQAKTTGTYSFDLTDFMALRLPFRLQLWLFAAFGVAFAIKVPMFPFHTWLPDAHTEAPTVGSVVLAAVLLKMGTYGFLRFNLPLFPEASVFFTPLMVALALAGIIYGAFMCLVQKDLKRLIAYSSVSHLGFVLLGLFTFTLQGLQGSLIQMINHGLSTGALFLLVGMLYERRHTRMIADFGGLSTPVPRLAVFFMIATLASIGLPGLNGFVGEFLILLGTFKVRPLWAALGATGVILAAWYMLWMVQRVFFGEVHKEENRSLLDLVPREVGLLVPLVACMVWIGVAPTGFLKKSEPAVDRVLARVQQVQQTAREKTQLKPECLVSWYPADRK</sequence>
<dbReference type="GO" id="GO:0008137">
    <property type="term" value="F:NADH dehydrogenase (ubiquinone) activity"/>
    <property type="evidence" value="ECO:0007669"/>
    <property type="project" value="InterPro"/>
</dbReference>
<feature type="domain" description="NADH:ubiquinone oxidoreductase chain 4 N-terminal" evidence="11">
    <location>
        <begin position="76"/>
        <end position="125"/>
    </location>
</feature>
<protein>
    <submittedName>
        <fullName evidence="12">NADH-quinone oxidoreductase subunit M</fullName>
    </submittedName>
</protein>
<keyword evidence="5 9" id="KW-1133">Transmembrane helix</keyword>
<feature type="transmembrane region" description="Helical" evidence="9">
    <location>
        <begin position="116"/>
        <end position="134"/>
    </location>
</feature>
<evidence type="ECO:0000256" key="5">
    <source>
        <dbReference type="ARBA" id="ARBA00022989"/>
    </source>
</evidence>
<evidence type="ECO:0000256" key="6">
    <source>
        <dbReference type="ARBA" id="ARBA00023027"/>
    </source>
</evidence>
<keyword evidence="13" id="KW-1185">Reference proteome</keyword>
<dbReference type="RefSeq" id="WP_073036841.1">
    <property type="nucleotide sequence ID" value="NZ_FQVB01000006.1"/>
</dbReference>
<dbReference type="InterPro" id="IPR000260">
    <property type="entry name" value="NADH4_N"/>
</dbReference>
<evidence type="ECO:0000256" key="3">
    <source>
        <dbReference type="ARBA" id="ARBA00022692"/>
    </source>
</evidence>
<evidence type="ECO:0000259" key="10">
    <source>
        <dbReference type="Pfam" id="PF00361"/>
    </source>
</evidence>
<feature type="transmembrane region" description="Helical" evidence="9">
    <location>
        <begin position="140"/>
        <end position="158"/>
    </location>
</feature>
<dbReference type="STRING" id="1121391.SAMN02745206_00610"/>
<organism evidence="12 13">
    <name type="scientific">Desulfacinum infernum DSM 9756</name>
    <dbReference type="NCBI Taxonomy" id="1121391"/>
    <lineage>
        <taxon>Bacteria</taxon>
        <taxon>Pseudomonadati</taxon>
        <taxon>Thermodesulfobacteriota</taxon>
        <taxon>Syntrophobacteria</taxon>
        <taxon>Syntrophobacterales</taxon>
        <taxon>Syntrophobacteraceae</taxon>
        <taxon>Desulfacinum</taxon>
    </lineage>
</organism>
<feature type="transmembrane region" description="Helical" evidence="9">
    <location>
        <begin position="170"/>
        <end position="191"/>
    </location>
</feature>
<evidence type="ECO:0000256" key="8">
    <source>
        <dbReference type="RuleBase" id="RU000320"/>
    </source>
</evidence>
<comment type="subcellular location">
    <subcellularLocation>
        <location evidence="1">Endomembrane system</location>
        <topology evidence="1">Multi-pass membrane protein</topology>
    </subcellularLocation>
    <subcellularLocation>
        <location evidence="8">Membrane</location>
        <topology evidence="8">Multi-pass membrane protein</topology>
    </subcellularLocation>
</comment>
<comment type="similarity">
    <text evidence="2">Belongs to the complex I subunit 4 family.</text>
</comment>
<evidence type="ECO:0000259" key="11">
    <source>
        <dbReference type="Pfam" id="PF01059"/>
    </source>
</evidence>
<feature type="transmembrane region" description="Helical" evidence="9">
    <location>
        <begin position="36"/>
        <end position="56"/>
    </location>
</feature>
<accession>A0A1M4VAJ0</accession>
<evidence type="ECO:0000256" key="2">
    <source>
        <dbReference type="ARBA" id="ARBA00009025"/>
    </source>
</evidence>
<dbReference type="GO" id="GO:0048039">
    <property type="term" value="F:ubiquinone binding"/>
    <property type="evidence" value="ECO:0007669"/>
    <property type="project" value="TreeGrafter"/>
</dbReference>
<dbReference type="InterPro" id="IPR003918">
    <property type="entry name" value="NADH_UbQ_OxRdtase"/>
</dbReference>
<feature type="transmembrane region" description="Helical" evidence="9">
    <location>
        <begin position="341"/>
        <end position="359"/>
    </location>
</feature>
<dbReference type="AlphaFoldDB" id="A0A1M4VAJ0"/>
<feature type="transmembrane region" description="Helical" evidence="9">
    <location>
        <begin position="76"/>
        <end position="104"/>
    </location>
</feature>
<name>A0A1M4VAJ0_9BACT</name>
<evidence type="ECO:0000256" key="1">
    <source>
        <dbReference type="ARBA" id="ARBA00004127"/>
    </source>
</evidence>
<dbReference type="PRINTS" id="PR01437">
    <property type="entry name" value="NUOXDRDTASE4"/>
</dbReference>
<dbReference type="OrthoDB" id="9805769at2"/>
<keyword evidence="3 8" id="KW-0812">Transmembrane</keyword>
<dbReference type="Proteomes" id="UP000184076">
    <property type="component" value="Unassembled WGS sequence"/>
</dbReference>
<dbReference type="GO" id="GO:0012505">
    <property type="term" value="C:endomembrane system"/>
    <property type="evidence" value="ECO:0007669"/>
    <property type="project" value="UniProtKB-SubCell"/>
</dbReference>
<dbReference type="PANTHER" id="PTHR43507">
    <property type="entry name" value="NADH-UBIQUINONE OXIDOREDUCTASE CHAIN 4"/>
    <property type="match status" value="1"/>
</dbReference>
<dbReference type="PANTHER" id="PTHR43507:SF1">
    <property type="entry name" value="NADH-UBIQUINONE OXIDOREDUCTASE CHAIN 4"/>
    <property type="match status" value="1"/>
</dbReference>
<evidence type="ECO:0000256" key="4">
    <source>
        <dbReference type="ARBA" id="ARBA00022967"/>
    </source>
</evidence>
<evidence type="ECO:0000313" key="12">
    <source>
        <dbReference type="EMBL" id="SHE65969.1"/>
    </source>
</evidence>
<reference evidence="13" key="1">
    <citation type="submission" date="2016-11" db="EMBL/GenBank/DDBJ databases">
        <authorList>
            <person name="Varghese N."/>
            <person name="Submissions S."/>
        </authorList>
    </citation>
    <scope>NUCLEOTIDE SEQUENCE [LARGE SCALE GENOMIC DNA]</scope>
    <source>
        <strain evidence="13">DSM 9756</strain>
    </source>
</reference>
<feature type="transmembrane region" description="Helical" evidence="9">
    <location>
        <begin position="250"/>
        <end position="268"/>
    </location>
</feature>
<dbReference type="InterPro" id="IPR010227">
    <property type="entry name" value="NADH_Q_OxRdtase_chainM/4"/>
</dbReference>
<feature type="transmembrane region" description="Helical" evidence="9">
    <location>
        <begin position="211"/>
        <end position="229"/>
    </location>
</feature>
<keyword evidence="4" id="KW-1278">Translocase</keyword>
<evidence type="ECO:0000256" key="9">
    <source>
        <dbReference type="SAM" id="Phobius"/>
    </source>
</evidence>
<feature type="transmembrane region" description="Helical" evidence="9">
    <location>
        <begin position="280"/>
        <end position="303"/>
    </location>
</feature>
<feature type="transmembrane region" description="Helical" evidence="9">
    <location>
        <begin position="6"/>
        <end position="24"/>
    </location>
</feature>
<keyword evidence="6" id="KW-0520">NAD</keyword>
<feature type="domain" description="NADH:quinone oxidoreductase/Mrp antiporter transmembrane" evidence="10">
    <location>
        <begin position="133"/>
        <end position="421"/>
    </location>
</feature>
<dbReference type="EMBL" id="FQVB01000006">
    <property type="protein sequence ID" value="SHE65969.1"/>
    <property type="molecule type" value="Genomic_DNA"/>
</dbReference>
<dbReference type="GO" id="GO:0003954">
    <property type="term" value="F:NADH dehydrogenase activity"/>
    <property type="evidence" value="ECO:0007669"/>
    <property type="project" value="TreeGrafter"/>
</dbReference>
<dbReference type="Pfam" id="PF00361">
    <property type="entry name" value="Proton_antipo_M"/>
    <property type="match status" value="1"/>
</dbReference>
<dbReference type="NCBIfam" id="TIGR01972">
    <property type="entry name" value="NDH_I_M"/>
    <property type="match status" value="1"/>
</dbReference>
<feature type="transmembrane region" description="Helical" evidence="9">
    <location>
        <begin position="455"/>
        <end position="475"/>
    </location>
</feature>
<proteinExistence type="inferred from homology"/>
<keyword evidence="7 9" id="KW-0472">Membrane</keyword>
<dbReference type="NCBIfam" id="NF004499">
    <property type="entry name" value="PRK05846.1-3"/>
    <property type="match status" value="1"/>
</dbReference>
<feature type="transmembrane region" description="Helical" evidence="9">
    <location>
        <begin position="380"/>
        <end position="401"/>
    </location>
</feature>
<evidence type="ECO:0000313" key="13">
    <source>
        <dbReference type="Proteomes" id="UP000184076"/>
    </source>
</evidence>
<dbReference type="GO" id="GO:0016020">
    <property type="term" value="C:membrane"/>
    <property type="evidence" value="ECO:0007669"/>
    <property type="project" value="UniProtKB-SubCell"/>
</dbReference>
<dbReference type="NCBIfam" id="NF004500">
    <property type="entry name" value="PRK05846.1-4"/>
    <property type="match status" value="1"/>
</dbReference>
<dbReference type="GO" id="GO:0015990">
    <property type="term" value="P:electron transport coupled proton transport"/>
    <property type="evidence" value="ECO:0007669"/>
    <property type="project" value="TreeGrafter"/>
</dbReference>
<feature type="transmembrane region" description="Helical" evidence="9">
    <location>
        <begin position="310"/>
        <end position="329"/>
    </location>
</feature>
<dbReference type="GO" id="GO:0042773">
    <property type="term" value="P:ATP synthesis coupled electron transport"/>
    <property type="evidence" value="ECO:0007669"/>
    <property type="project" value="InterPro"/>
</dbReference>
<evidence type="ECO:0000256" key="7">
    <source>
        <dbReference type="ARBA" id="ARBA00023136"/>
    </source>
</evidence>
<feature type="transmembrane region" description="Helical" evidence="9">
    <location>
        <begin position="416"/>
        <end position="434"/>
    </location>
</feature>
<gene>
    <name evidence="12" type="ORF">SAMN02745206_00610</name>
</gene>
<dbReference type="InterPro" id="IPR001750">
    <property type="entry name" value="ND/Mrp_TM"/>
</dbReference>